<accession>A0A839IR85</accession>
<dbReference type="InterPro" id="IPR036086">
    <property type="entry name" value="ParB/Sulfiredoxin_sf"/>
</dbReference>
<sequence>MYAQIDKSKKNKIRATANPDTKKKSNENQKGKFADNRPKSIQMQPIKQEDGTFRDSDYPGMLLTRNVNESNEYQTYYDATNISNPATVTYEDNEYYNLADNETWYPLYNHIVNNQNCYICRQFNNIVNIADINYEGVGNEQEWKKVQLRKSIDGGIIPAITVSRADGGRYDLINGRNRIAVSQEAGYQKIPIIIQGG</sequence>
<feature type="compositionally biased region" description="Basic and acidic residues" evidence="1">
    <location>
        <begin position="47"/>
        <end position="57"/>
    </location>
</feature>
<evidence type="ECO:0000256" key="1">
    <source>
        <dbReference type="SAM" id="MobiDB-lite"/>
    </source>
</evidence>
<keyword evidence="4" id="KW-1185">Reference proteome</keyword>
<gene>
    <name evidence="3" type="ORF">H4O21_08905</name>
</gene>
<dbReference type="Gene3D" id="3.90.1530.10">
    <property type="entry name" value="Conserved hypothetical protein from pyrococcus furiosus pfu- 392566-001, ParB domain"/>
    <property type="match status" value="1"/>
</dbReference>
<dbReference type="Pfam" id="PF02195">
    <property type="entry name" value="ParB_N"/>
    <property type="match status" value="1"/>
</dbReference>
<feature type="region of interest" description="Disordered" evidence="1">
    <location>
        <begin position="1"/>
        <end position="58"/>
    </location>
</feature>
<name>A0A839IR85_9GAMM</name>
<dbReference type="Proteomes" id="UP000565262">
    <property type="component" value="Unassembled WGS sequence"/>
</dbReference>
<protein>
    <submittedName>
        <fullName evidence="3">ParB N-terminal domain-containing protein</fullName>
    </submittedName>
</protein>
<feature type="compositionally biased region" description="Basic and acidic residues" evidence="1">
    <location>
        <begin position="20"/>
        <end position="38"/>
    </location>
</feature>
<feature type="domain" description="ParB-like N-terminal" evidence="2">
    <location>
        <begin position="147"/>
        <end position="195"/>
    </location>
</feature>
<dbReference type="AlphaFoldDB" id="A0A839IR85"/>
<dbReference type="RefSeq" id="WP_182808499.1">
    <property type="nucleotide sequence ID" value="NZ_JACJFM010000008.1"/>
</dbReference>
<dbReference type="EMBL" id="JACJFM010000008">
    <property type="protein sequence ID" value="MBB1486726.1"/>
    <property type="molecule type" value="Genomic_DNA"/>
</dbReference>
<dbReference type="SUPFAM" id="SSF110849">
    <property type="entry name" value="ParB/Sulfiredoxin"/>
    <property type="match status" value="1"/>
</dbReference>
<comment type="caution">
    <text evidence="3">The sequence shown here is derived from an EMBL/GenBank/DDBJ whole genome shotgun (WGS) entry which is preliminary data.</text>
</comment>
<proteinExistence type="predicted"/>
<dbReference type="InterPro" id="IPR003115">
    <property type="entry name" value="ParB_N"/>
</dbReference>
<organism evidence="3 4">
    <name type="scientific">Oceanospirillum sediminis</name>
    <dbReference type="NCBI Taxonomy" id="2760088"/>
    <lineage>
        <taxon>Bacteria</taxon>
        <taxon>Pseudomonadati</taxon>
        <taxon>Pseudomonadota</taxon>
        <taxon>Gammaproteobacteria</taxon>
        <taxon>Oceanospirillales</taxon>
        <taxon>Oceanospirillaceae</taxon>
        <taxon>Oceanospirillum</taxon>
    </lineage>
</organism>
<reference evidence="3 4" key="1">
    <citation type="submission" date="2020-08" db="EMBL/GenBank/DDBJ databases">
        <title>Oceanospirillum sp. nov. isolated from marine sediment.</title>
        <authorList>
            <person name="Ji X."/>
        </authorList>
    </citation>
    <scope>NUCLEOTIDE SEQUENCE [LARGE SCALE GENOMIC DNA]</scope>
    <source>
        <strain evidence="3 4">D5</strain>
    </source>
</reference>
<evidence type="ECO:0000313" key="4">
    <source>
        <dbReference type="Proteomes" id="UP000565262"/>
    </source>
</evidence>
<evidence type="ECO:0000259" key="2">
    <source>
        <dbReference type="Pfam" id="PF02195"/>
    </source>
</evidence>
<evidence type="ECO:0000313" key="3">
    <source>
        <dbReference type="EMBL" id="MBB1486726.1"/>
    </source>
</evidence>